<dbReference type="RefSeq" id="XP_020049705.1">
    <property type="nucleotide sequence ID" value="XM_020195015.1"/>
</dbReference>
<gene>
    <name evidence="1" type="ORF">ASCRUDRAFT_88927</name>
</gene>
<proteinExistence type="predicted"/>
<dbReference type="InParanoid" id="A0A1D2VP69"/>
<dbReference type="AlphaFoldDB" id="A0A1D2VP69"/>
<sequence length="108" mass="12800">MSLITKKGEGKSDFKSEDLEAYPSEMSCLTAFDDLFQCYSVVGQFRNVYRYGEIDYCNSQLEKFKFCLKNSINSEDIKKRNIQLFYKEKLMMKKQEGSSEDIWKLREI</sequence>
<dbReference type="PANTHER" id="PTHR28052:SF1">
    <property type="entry name" value="UPF0545 PROTEIN C22ORF39"/>
    <property type="match status" value="1"/>
</dbReference>
<dbReference type="Pfam" id="PF11326">
    <property type="entry name" value="PANTS-like"/>
    <property type="match status" value="1"/>
</dbReference>
<name>A0A1D2VP69_9ASCO</name>
<dbReference type="PANTHER" id="PTHR28052">
    <property type="entry name" value="UPF0545 PROTEIN C22ORF39"/>
    <property type="match status" value="1"/>
</dbReference>
<dbReference type="Proteomes" id="UP000095038">
    <property type="component" value="Unassembled WGS sequence"/>
</dbReference>
<dbReference type="InterPro" id="IPR021475">
    <property type="entry name" value="Pants/Emi1-like"/>
</dbReference>
<evidence type="ECO:0000313" key="1">
    <source>
        <dbReference type="EMBL" id="ODV63398.1"/>
    </source>
</evidence>
<protein>
    <submittedName>
        <fullName evidence="1">Early meiotic induction protein 1</fullName>
    </submittedName>
</protein>
<evidence type="ECO:0000313" key="2">
    <source>
        <dbReference type="Proteomes" id="UP000095038"/>
    </source>
</evidence>
<dbReference type="EMBL" id="KV454475">
    <property type="protein sequence ID" value="ODV63398.1"/>
    <property type="molecule type" value="Genomic_DNA"/>
</dbReference>
<accession>A0A1D2VP69</accession>
<dbReference type="OrthoDB" id="2017405at2759"/>
<reference evidence="2" key="1">
    <citation type="submission" date="2016-05" db="EMBL/GenBank/DDBJ databases">
        <title>Comparative genomics of biotechnologically important yeasts.</title>
        <authorList>
            <consortium name="DOE Joint Genome Institute"/>
            <person name="Riley R."/>
            <person name="Haridas S."/>
            <person name="Wolfe K.H."/>
            <person name="Lopes M.R."/>
            <person name="Hittinger C.T."/>
            <person name="Goker M."/>
            <person name="Salamov A."/>
            <person name="Wisecaver J."/>
            <person name="Long T.M."/>
            <person name="Aerts A.L."/>
            <person name="Barry K."/>
            <person name="Choi C."/>
            <person name="Clum A."/>
            <person name="Coughlan A.Y."/>
            <person name="Deshpande S."/>
            <person name="Douglass A.P."/>
            <person name="Hanson S.J."/>
            <person name="Klenk H.-P."/>
            <person name="Labutti K."/>
            <person name="Lapidus A."/>
            <person name="Lindquist E."/>
            <person name="Lipzen A."/>
            <person name="Meier-Kolthoff J.P."/>
            <person name="Ohm R.A."/>
            <person name="Otillar R.P."/>
            <person name="Pangilinan J."/>
            <person name="Peng Y."/>
            <person name="Rokas A."/>
            <person name="Rosa C.A."/>
            <person name="Scheuner C."/>
            <person name="Sibirny A.A."/>
            <person name="Slot J.C."/>
            <person name="Stielow J.B."/>
            <person name="Sun H."/>
            <person name="Kurtzman C.P."/>
            <person name="Blackwell M."/>
            <person name="Grigoriev I.V."/>
            <person name="Jeffries T.W."/>
        </authorList>
    </citation>
    <scope>NUCLEOTIDE SEQUENCE [LARGE SCALE GENOMIC DNA]</scope>
    <source>
        <strain evidence="2">DSM 1968</strain>
    </source>
</reference>
<dbReference type="STRING" id="1344418.A0A1D2VP69"/>
<keyword evidence="2" id="KW-1185">Reference proteome</keyword>
<dbReference type="GeneID" id="30968651"/>
<organism evidence="1 2">
    <name type="scientific">Ascoidea rubescens DSM 1968</name>
    <dbReference type="NCBI Taxonomy" id="1344418"/>
    <lineage>
        <taxon>Eukaryota</taxon>
        <taxon>Fungi</taxon>
        <taxon>Dikarya</taxon>
        <taxon>Ascomycota</taxon>
        <taxon>Saccharomycotina</taxon>
        <taxon>Saccharomycetes</taxon>
        <taxon>Ascoideaceae</taxon>
        <taxon>Ascoidea</taxon>
    </lineage>
</organism>